<reference evidence="2 3" key="1">
    <citation type="journal article" date="2021" name="Nat. Plants">
        <title>The Taxus genome provides insights into paclitaxel biosynthesis.</title>
        <authorList>
            <person name="Xiong X."/>
            <person name="Gou J."/>
            <person name="Liao Q."/>
            <person name="Li Y."/>
            <person name="Zhou Q."/>
            <person name="Bi G."/>
            <person name="Li C."/>
            <person name="Du R."/>
            <person name="Wang X."/>
            <person name="Sun T."/>
            <person name="Guo L."/>
            <person name="Liang H."/>
            <person name="Lu P."/>
            <person name="Wu Y."/>
            <person name="Zhang Z."/>
            <person name="Ro D.K."/>
            <person name="Shang Y."/>
            <person name="Huang S."/>
            <person name="Yan J."/>
        </authorList>
    </citation>
    <scope>NUCLEOTIDE SEQUENCE [LARGE SCALE GENOMIC DNA]</scope>
    <source>
        <strain evidence="2">Ta-2019</strain>
    </source>
</reference>
<comment type="caution">
    <text evidence="2">The sequence shown here is derived from an EMBL/GenBank/DDBJ whole genome shotgun (WGS) entry which is preliminary data.</text>
</comment>
<dbReference type="Pfam" id="PF07859">
    <property type="entry name" value="Abhydrolase_3"/>
    <property type="match status" value="1"/>
</dbReference>
<dbReference type="InterPro" id="IPR013094">
    <property type="entry name" value="AB_hydrolase_3"/>
</dbReference>
<dbReference type="InterPro" id="IPR050466">
    <property type="entry name" value="Carboxylest/Gibb_receptor"/>
</dbReference>
<dbReference type="PANTHER" id="PTHR23024">
    <property type="entry name" value="ARYLACETAMIDE DEACETYLASE"/>
    <property type="match status" value="1"/>
</dbReference>
<protein>
    <recommendedName>
        <fullName evidence="1">Alpha/beta hydrolase fold-3 domain-containing protein</fullName>
    </recommendedName>
</protein>
<evidence type="ECO:0000313" key="2">
    <source>
        <dbReference type="EMBL" id="KAH9312954.1"/>
    </source>
</evidence>
<sequence>MCDKEEPCVVESLADGRIKLYSDGSIVREEQQFPPPPTDANYNFVPYKDIVFDHNLGLWARLYLPPDSKTRVPVLLYYHGDGFCYQVTPATDITHHMCQKWAVTLGVIIVYAEYRLAPKHRLLTTYHDPITALQWIDSMKREREEVAR</sequence>
<dbReference type="Proteomes" id="UP000824469">
    <property type="component" value="Unassembled WGS sequence"/>
</dbReference>
<proteinExistence type="predicted"/>
<gene>
    <name evidence="2" type="ORF">KI387_027989</name>
</gene>
<organism evidence="2 3">
    <name type="scientific">Taxus chinensis</name>
    <name type="common">Chinese yew</name>
    <name type="synonym">Taxus wallichiana var. chinensis</name>
    <dbReference type="NCBI Taxonomy" id="29808"/>
    <lineage>
        <taxon>Eukaryota</taxon>
        <taxon>Viridiplantae</taxon>
        <taxon>Streptophyta</taxon>
        <taxon>Embryophyta</taxon>
        <taxon>Tracheophyta</taxon>
        <taxon>Spermatophyta</taxon>
        <taxon>Pinopsida</taxon>
        <taxon>Pinidae</taxon>
        <taxon>Conifers II</taxon>
        <taxon>Cupressales</taxon>
        <taxon>Taxaceae</taxon>
        <taxon>Taxus</taxon>
    </lineage>
</organism>
<dbReference type="OMA" id="EHPFLEG"/>
<dbReference type="EMBL" id="JAHRHJ020000006">
    <property type="protein sequence ID" value="KAH9312954.1"/>
    <property type="molecule type" value="Genomic_DNA"/>
</dbReference>
<dbReference type="PANTHER" id="PTHR23024:SF635">
    <property type="entry name" value="OS07G0162700 PROTEIN"/>
    <property type="match status" value="1"/>
</dbReference>
<dbReference type="GO" id="GO:0016787">
    <property type="term" value="F:hydrolase activity"/>
    <property type="evidence" value="ECO:0007669"/>
    <property type="project" value="InterPro"/>
</dbReference>
<accession>A0AA38FYY4</accession>
<keyword evidence="3" id="KW-1185">Reference proteome</keyword>
<name>A0AA38FYY4_TAXCH</name>
<feature type="domain" description="Alpha/beta hydrolase fold-3" evidence="1">
    <location>
        <begin position="75"/>
        <end position="140"/>
    </location>
</feature>
<dbReference type="Gene3D" id="3.40.50.1820">
    <property type="entry name" value="alpha/beta hydrolase"/>
    <property type="match status" value="1"/>
</dbReference>
<dbReference type="SUPFAM" id="SSF53474">
    <property type="entry name" value="alpha/beta-Hydrolases"/>
    <property type="match status" value="1"/>
</dbReference>
<evidence type="ECO:0000313" key="3">
    <source>
        <dbReference type="Proteomes" id="UP000824469"/>
    </source>
</evidence>
<feature type="non-terminal residue" evidence="2">
    <location>
        <position position="148"/>
    </location>
</feature>
<dbReference type="InterPro" id="IPR029058">
    <property type="entry name" value="AB_hydrolase_fold"/>
</dbReference>
<evidence type="ECO:0000259" key="1">
    <source>
        <dbReference type="Pfam" id="PF07859"/>
    </source>
</evidence>
<dbReference type="AlphaFoldDB" id="A0AA38FYY4"/>